<evidence type="ECO:0000256" key="3">
    <source>
        <dbReference type="ARBA" id="ARBA00012317"/>
    </source>
</evidence>
<dbReference type="EMBL" id="AOGT01001091">
    <property type="protein sequence ID" value="EMG48490.1"/>
    <property type="molecule type" value="Genomic_DNA"/>
</dbReference>
<organism evidence="6 7">
    <name type="scientific">Candida maltosa (strain Xu316)</name>
    <name type="common">Yeast</name>
    <dbReference type="NCBI Taxonomy" id="1245528"/>
    <lineage>
        <taxon>Eukaryota</taxon>
        <taxon>Fungi</taxon>
        <taxon>Dikarya</taxon>
        <taxon>Ascomycota</taxon>
        <taxon>Saccharomycotina</taxon>
        <taxon>Pichiomycetes</taxon>
        <taxon>Debaryomycetaceae</taxon>
        <taxon>Candida/Lodderomyces clade</taxon>
        <taxon>Candida</taxon>
    </lineage>
</organism>
<sequence>MIGVALWLCPKTNTPVYDKLTTVMSSLNTLFPGQPPKFEPHITITTNISIDLDDKAKTKDDVDKILSASAVAMSSLPKNHESLVKVGKVNSQRKFFKKLYFEVEKDPNLVSFARIIRELFVIVPQDIEKENMKHNPHLYTTDSHGNTVKRRPSRRKSGTPPKVEEFDTTEIQRAATYKAAEWSIDEYDPHISLVYSDLWPIHSALWRNINSRVSDIDWDVDWEFNVLKLVLCEGDVNDWIVLGSVDIH</sequence>
<dbReference type="AlphaFoldDB" id="M3JZP6"/>
<feature type="compositionally biased region" description="Basic residues" evidence="5">
    <location>
        <begin position="147"/>
        <end position="157"/>
    </location>
</feature>
<dbReference type="EC" id="3.1.4.37" evidence="3"/>
<dbReference type="OrthoDB" id="514292at2759"/>
<gene>
    <name evidence="6" type="ORF">G210_0949</name>
</gene>
<dbReference type="PANTHER" id="PTHR28141:SF1">
    <property type="entry name" value="2',3'-CYCLIC-NUCLEOTIDE 3'-PHOSPHODIESTERASE"/>
    <property type="match status" value="1"/>
</dbReference>
<dbReference type="GO" id="GO:0004113">
    <property type="term" value="F:2',3'-cyclic-nucleotide 3'-phosphodiesterase activity"/>
    <property type="evidence" value="ECO:0007669"/>
    <property type="project" value="UniProtKB-EC"/>
</dbReference>
<dbReference type="OMA" id="FEPHITI"/>
<evidence type="ECO:0000256" key="5">
    <source>
        <dbReference type="SAM" id="MobiDB-lite"/>
    </source>
</evidence>
<dbReference type="SUPFAM" id="SSF55144">
    <property type="entry name" value="LigT-like"/>
    <property type="match status" value="1"/>
</dbReference>
<dbReference type="InterPro" id="IPR012386">
    <property type="entry name" value="Cyclic-nucl_3Pdiesterase"/>
</dbReference>
<dbReference type="InterPro" id="IPR009097">
    <property type="entry name" value="Cyclic_Pdiesterase"/>
</dbReference>
<dbReference type="Pfam" id="PF07823">
    <property type="entry name" value="CPDase"/>
    <property type="match status" value="1"/>
</dbReference>
<evidence type="ECO:0000313" key="7">
    <source>
        <dbReference type="Proteomes" id="UP000011777"/>
    </source>
</evidence>
<name>M3JZP6_CANMX</name>
<comment type="caution">
    <text evidence="6">The sequence shown here is derived from an EMBL/GenBank/DDBJ whole genome shotgun (WGS) entry which is preliminary data.</text>
</comment>
<protein>
    <recommendedName>
        <fullName evidence="4">2',3'-cyclic-nucleotide 3'-phosphodiesterase</fullName>
        <ecNumber evidence="3">3.1.4.37</ecNumber>
    </recommendedName>
</protein>
<accession>M3JZP6</accession>
<dbReference type="STRING" id="1245528.M3JZP6"/>
<comment type="similarity">
    <text evidence="2">Belongs to the 2H phosphoesterase superfamily. CPD1 family.</text>
</comment>
<evidence type="ECO:0000256" key="4">
    <source>
        <dbReference type="ARBA" id="ARBA00014478"/>
    </source>
</evidence>
<evidence type="ECO:0000256" key="1">
    <source>
        <dbReference type="ARBA" id="ARBA00003831"/>
    </source>
</evidence>
<evidence type="ECO:0000256" key="2">
    <source>
        <dbReference type="ARBA" id="ARBA00006037"/>
    </source>
</evidence>
<dbReference type="PANTHER" id="PTHR28141">
    <property type="entry name" value="2',3'-CYCLIC-NUCLEOTIDE 3'-PHOSPHODIESTERASE"/>
    <property type="match status" value="1"/>
</dbReference>
<feature type="region of interest" description="Disordered" evidence="5">
    <location>
        <begin position="135"/>
        <end position="164"/>
    </location>
</feature>
<dbReference type="eggNOG" id="ENOG502RY6J">
    <property type="taxonomic scope" value="Eukaryota"/>
</dbReference>
<dbReference type="Gene3D" id="3.90.1140.10">
    <property type="entry name" value="Cyclic phosphodiesterase"/>
    <property type="match status" value="1"/>
</dbReference>
<reference evidence="6 7" key="1">
    <citation type="submission" date="2013-02" db="EMBL/GenBank/DDBJ databases">
        <title>Genome sequence of Candida maltosa Xu316, a potential industrial strain for xylitol and ethanol production.</title>
        <authorList>
            <person name="Yu J."/>
            <person name="Wang Q."/>
            <person name="Geng X."/>
            <person name="Bao W."/>
            <person name="He P."/>
            <person name="Cai J."/>
        </authorList>
    </citation>
    <scope>NUCLEOTIDE SEQUENCE [LARGE SCALE GENOMIC DNA]</scope>
    <source>
        <strain evidence="7">Xu316</strain>
    </source>
</reference>
<proteinExistence type="inferred from homology"/>
<dbReference type="GO" id="GO:0009187">
    <property type="term" value="P:cyclic nucleotide metabolic process"/>
    <property type="evidence" value="ECO:0007669"/>
    <property type="project" value="TreeGrafter"/>
</dbReference>
<comment type="function">
    <text evidence="1">Involved in the metabolism of ADP-ribose 1',2'-cyclic phosphate which is produced as a consequence of tRNA splicing.</text>
</comment>
<keyword evidence="7" id="KW-1185">Reference proteome</keyword>
<dbReference type="HOGENOM" id="CLU_088289_0_0_1"/>
<dbReference type="Proteomes" id="UP000011777">
    <property type="component" value="Unassembled WGS sequence"/>
</dbReference>
<evidence type="ECO:0000313" key="6">
    <source>
        <dbReference type="EMBL" id="EMG48490.1"/>
    </source>
</evidence>